<comment type="caution">
    <text evidence="2">The sequence shown here is derived from an EMBL/GenBank/DDBJ whole genome shotgun (WGS) entry which is preliminary data.</text>
</comment>
<evidence type="ECO:0000313" key="2">
    <source>
        <dbReference type="EMBL" id="KAL1514307.1"/>
    </source>
</evidence>
<dbReference type="Proteomes" id="UP001566132">
    <property type="component" value="Unassembled WGS sequence"/>
</dbReference>
<dbReference type="AlphaFoldDB" id="A0ABD1F9N7"/>
<evidence type="ECO:0000256" key="1">
    <source>
        <dbReference type="SAM" id="MobiDB-lite"/>
    </source>
</evidence>
<feature type="compositionally biased region" description="Polar residues" evidence="1">
    <location>
        <begin position="51"/>
        <end position="66"/>
    </location>
</feature>
<gene>
    <name evidence="2" type="ORF">ABEB36_003584</name>
</gene>
<feature type="region of interest" description="Disordered" evidence="1">
    <location>
        <begin position="51"/>
        <end position="145"/>
    </location>
</feature>
<organism evidence="2 3">
    <name type="scientific">Hypothenemus hampei</name>
    <name type="common">Coffee berry borer</name>
    <dbReference type="NCBI Taxonomy" id="57062"/>
    <lineage>
        <taxon>Eukaryota</taxon>
        <taxon>Metazoa</taxon>
        <taxon>Ecdysozoa</taxon>
        <taxon>Arthropoda</taxon>
        <taxon>Hexapoda</taxon>
        <taxon>Insecta</taxon>
        <taxon>Pterygota</taxon>
        <taxon>Neoptera</taxon>
        <taxon>Endopterygota</taxon>
        <taxon>Coleoptera</taxon>
        <taxon>Polyphaga</taxon>
        <taxon>Cucujiformia</taxon>
        <taxon>Curculionidae</taxon>
        <taxon>Scolytinae</taxon>
        <taxon>Hypothenemus</taxon>
    </lineage>
</organism>
<reference evidence="2 3" key="1">
    <citation type="submission" date="2024-05" db="EMBL/GenBank/DDBJ databases">
        <title>Genetic variation in Jamaican populations of the coffee berry borer (Hypothenemus hampei).</title>
        <authorList>
            <person name="Errbii M."/>
            <person name="Myrie A."/>
        </authorList>
    </citation>
    <scope>NUCLEOTIDE SEQUENCE [LARGE SCALE GENOMIC DNA]</scope>
    <source>
        <strain evidence="2">JA-Hopewell-2020-01-JO</strain>
        <tissue evidence="2">Whole body</tissue>
    </source>
</reference>
<evidence type="ECO:0000313" key="3">
    <source>
        <dbReference type="Proteomes" id="UP001566132"/>
    </source>
</evidence>
<name>A0ABD1F9N7_HYPHA</name>
<keyword evidence="3" id="KW-1185">Reference proteome</keyword>
<feature type="compositionally biased region" description="Polar residues" evidence="1">
    <location>
        <begin position="108"/>
        <end position="123"/>
    </location>
</feature>
<dbReference type="EMBL" id="JBDJPC010000002">
    <property type="protein sequence ID" value="KAL1514307.1"/>
    <property type="molecule type" value="Genomic_DNA"/>
</dbReference>
<accession>A0ABD1F9N7</accession>
<protein>
    <submittedName>
        <fullName evidence="2">Uncharacterized protein</fullName>
    </submittedName>
</protein>
<sequence>MSQIPIFGGSSNRPIVNISSTVTSKTPTGGSKTITNTIIKELVPGATVAQNKSRSVPCASNRSGYQSLKPPPAGRSGTNISLIPPPIGTSSMLRPPQATGISKRIPAGTSTSRGSMESDQYPSGMTKFGYGGKSGTCPGKSKKVKHKTPKLPLLVNFSSSELHIYNMKSHEKKRIFELTYRNVHSKRENWEKLPKITKVLCCPRKIAQELGEFAKISPITPMSRFEEKLIKTKIQLGNLENRFPWLLKEIMNEAKLEFQKISLQAGLNSKVKRKNVDYVKTV</sequence>
<proteinExistence type="predicted"/>